<dbReference type="Gene3D" id="3.10.580.10">
    <property type="entry name" value="CBS-domain"/>
    <property type="match status" value="1"/>
</dbReference>
<evidence type="ECO:0000313" key="4">
    <source>
        <dbReference type="Proteomes" id="UP000782312"/>
    </source>
</evidence>
<dbReference type="InterPro" id="IPR000415">
    <property type="entry name" value="Nitroreductase-like"/>
</dbReference>
<dbReference type="PANTHER" id="PTHR23026:SF123">
    <property type="entry name" value="NAD(P)H NITROREDUCTASE RV3131-RELATED"/>
    <property type="match status" value="1"/>
</dbReference>
<name>A0A932I182_UNCTE</name>
<comment type="caution">
    <text evidence="3">The sequence shown here is derived from an EMBL/GenBank/DDBJ whole genome shotgun (WGS) entry which is preliminary data.</text>
</comment>
<sequence>MSEMSLHEAIHTQRAIRQFTEEPVSEEDVRALLDAAVRAPSGGNRQPWHFVVLRDPELKARVRDLYHRSWNAYKEKVAEMAKTQPEAAATLERWKKHPAGDHFAANLDKVPVLILPCLDMRVLSFGDDPGAPSVMTLNSVYASIYPAVQNLLLTARARGLGAVLTTLHCRYEDEVKRALGIPACVRTACLIPVGHPKARYGETRRVPASDRTHLDGWDASLAASYEPGRGILRVADRMTRNPVTCSPDTLVYDAQAMMREGGFGRLPVVEEGRLVGIISDRDVRGVLLPPDVPKGLKDRFDLLLVRRVKDVMTREPITIGPDASLEQAADLLRANKLGAIPVVEGGWLAGIITRGDVLGGFLDAVGKGRGALRFSLKASRRPGEGGIVPLLKALEDEGAEVLSVVSEPDPADPAGHVHYTVRVARADPRKLIPLLERRGIAGPEILQEEAGKG</sequence>
<dbReference type="PROSITE" id="PS51371">
    <property type="entry name" value="CBS"/>
    <property type="match status" value="2"/>
</dbReference>
<keyword evidence="1" id="KW-0129">CBS domain</keyword>
<dbReference type="AlphaFoldDB" id="A0A932I182"/>
<protein>
    <submittedName>
        <fullName evidence="3">CBS domain-containing protein</fullName>
    </submittedName>
</protein>
<dbReference type="Proteomes" id="UP000782312">
    <property type="component" value="Unassembled WGS sequence"/>
</dbReference>
<dbReference type="SMART" id="SM00116">
    <property type="entry name" value="CBS"/>
    <property type="match status" value="2"/>
</dbReference>
<evidence type="ECO:0000313" key="3">
    <source>
        <dbReference type="EMBL" id="MBI3128045.1"/>
    </source>
</evidence>
<dbReference type="InterPro" id="IPR000644">
    <property type="entry name" value="CBS_dom"/>
</dbReference>
<evidence type="ECO:0000256" key="1">
    <source>
        <dbReference type="PROSITE-ProRule" id="PRU00703"/>
    </source>
</evidence>
<feature type="domain" description="CBS" evidence="2">
    <location>
        <begin position="312"/>
        <end position="372"/>
    </location>
</feature>
<feature type="domain" description="CBS" evidence="2">
    <location>
        <begin position="238"/>
        <end position="294"/>
    </location>
</feature>
<dbReference type="SUPFAM" id="SSF55469">
    <property type="entry name" value="FMN-dependent nitroreductase-like"/>
    <property type="match status" value="1"/>
</dbReference>
<dbReference type="CDD" id="cd04584">
    <property type="entry name" value="CBS_pair_AcuB_like"/>
    <property type="match status" value="1"/>
</dbReference>
<evidence type="ECO:0000259" key="2">
    <source>
        <dbReference type="PROSITE" id="PS51371"/>
    </source>
</evidence>
<dbReference type="InterPro" id="IPR029479">
    <property type="entry name" value="Nitroreductase"/>
</dbReference>
<dbReference type="GO" id="GO:0016491">
    <property type="term" value="F:oxidoreductase activity"/>
    <property type="evidence" value="ECO:0007669"/>
    <property type="project" value="InterPro"/>
</dbReference>
<dbReference type="CDD" id="cd02062">
    <property type="entry name" value="Nitro_FMN_reductase"/>
    <property type="match status" value="1"/>
</dbReference>
<dbReference type="EMBL" id="JACPUR010000023">
    <property type="protein sequence ID" value="MBI3128045.1"/>
    <property type="molecule type" value="Genomic_DNA"/>
</dbReference>
<dbReference type="Pfam" id="PF00881">
    <property type="entry name" value="Nitroreductase"/>
    <property type="match status" value="1"/>
</dbReference>
<dbReference type="PANTHER" id="PTHR23026">
    <property type="entry name" value="NADPH NITROREDUCTASE"/>
    <property type="match status" value="1"/>
</dbReference>
<dbReference type="InterPro" id="IPR046342">
    <property type="entry name" value="CBS_dom_sf"/>
</dbReference>
<gene>
    <name evidence="3" type="ORF">HYZ11_10615</name>
</gene>
<organism evidence="3 4">
    <name type="scientific">Tectimicrobiota bacterium</name>
    <dbReference type="NCBI Taxonomy" id="2528274"/>
    <lineage>
        <taxon>Bacteria</taxon>
        <taxon>Pseudomonadati</taxon>
        <taxon>Nitrospinota/Tectimicrobiota group</taxon>
        <taxon>Candidatus Tectimicrobiota</taxon>
    </lineage>
</organism>
<dbReference type="Gene3D" id="3.40.109.10">
    <property type="entry name" value="NADH Oxidase"/>
    <property type="match status" value="1"/>
</dbReference>
<proteinExistence type="predicted"/>
<dbReference type="InterPro" id="IPR050627">
    <property type="entry name" value="Nitroreductase/BluB"/>
</dbReference>
<reference evidence="3" key="1">
    <citation type="submission" date="2020-07" db="EMBL/GenBank/DDBJ databases">
        <title>Huge and variable diversity of episymbiotic CPR bacteria and DPANN archaea in groundwater ecosystems.</title>
        <authorList>
            <person name="He C.Y."/>
            <person name="Keren R."/>
            <person name="Whittaker M."/>
            <person name="Farag I.F."/>
            <person name="Doudna J."/>
            <person name="Cate J.H.D."/>
            <person name="Banfield J.F."/>
        </authorList>
    </citation>
    <scope>NUCLEOTIDE SEQUENCE</scope>
    <source>
        <strain evidence="3">NC_groundwater_763_Ag_S-0.2um_68_21</strain>
    </source>
</reference>
<dbReference type="SUPFAM" id="SSF54631">
    <property type="entry name" value="CBS-domain pair"/>
    <property type="match status" value="1"/>
</dbReference>
<dbReference type="Pfam" id="PF00571">
    <property type="entry name" value="CBS"/>
    <property type="match status" value="2"/>
</dbReference>
<accession>A0A932I182</accession>